<dbReference type="GO" id="GO:0005737">
    <property type="term" value="C:cytoplasm"/>
    <property type="evidence" value="ECO:0007669"/>
    <property type="project" value="TreeGrafter"/>
</dbReference>
<dbReference type="InterPro" id="IPR045864">
    <property type="entry name" value="aa-tRNA-synth_II/BPL/LPL"/>
</dbReference>
<evidence type="ECO:0000313" key="3">
    <source>
        <dbReference type="EMBL" id="QOR62966.1"/>
    </source>
</evidence>
<dbReference type="KEGG" id="sinu:IMZ28_03135"/>
<dbReference type="EC" id="6.3.4.15" evidence="3"/>
<keyword evidence="4" id="KW-1185">Reference proteome</keyword>
<dbReference type="AlphaFoldDB" id="A0A7M1S6J4"/>
<feature type="domain" description="BPL/LPL catalytic" evidence="2">
    <location>
        <begin position="1"/>
        <end position="183"/>
    </location>
</feature>
<dbReference type="InterPro" id="IPR004408">
    <property type="entry name" value="Biotin_CoA_COase_ligase"/>
</dbReference>
<dbReference type="PROSITE" id="PS51733">
    <property type="entry name" value="BPL_LPL_CATALYTIC"/>
    <property type="match status" value="1"/>
</dbReference>
<dbReference type="PANTHER" id="PTHR12835">
    <property type="entry name" value="BIOTIN PROTEIN LIGASE"/>
    <property type="match status" value="1"/>
</dbReference>
<dbReference type="SUPFAM" id="SSF55681">
    <property type="entry name" value="Class II aaRS and biotin synthetases"/>
    <property type="match status" value="1"/>
</dbReference>
<dbReference type="Gene3D" id="3.30.930.10">
    <property type="entry name" value="Bira Bifunctional Protein, Domain 2"/>
    <property type="match status" value="1"/>
</dbReference>
<dbReference type="InterPro" id="IPR004143">
    <property type="entry name" value="BPL_LPL_catalytic"/>
</dbReference>
<dbReference type="NCBIfam" id="TIGR00121">
    <property type="entry name" value="birA_ligase"/>
    <property type="match status" value="1"/>
</dbReference>
<sequence>MENFDILSFPKLASTQKYLVEALREKKLQPPAAVVTEEQYAGVGSRENSWEGERGSFFASIALHIADLPEDLPLSSASIYFSFLMKEILLDYNEKVWLKWPNDLYVDENKIGGTITQKVKDILVCGIGINLKKTQSGYSALQSDVSPDILLKLYLEKLNKFPKWKQVFSEYQVEFEQNRKFFAHIKNIRKSLSEALLCEDGSLLIEGERVYSLR</sequence>
<keyword evidence="1 3" id="KW-0436">Ligase</keyword>
<protein>
    <submittedName>
        <fullName evidence="3">Biotin--[acetyl-CoA-carboxylase] ligase</fullName>
        <ecNumber evidence="3">6.3.4.15</ecNumber>
    </submittedName>
</protein>
<dbReference type="EMBL" id="CP063164">
    <property type="protein sequence ID" value="QOR62966.1"/>
    <property type="molecule type" value="Genomic_DNA"/>
</dbReference>
<accession>A0A7M1S6J4</accession>
<organism evidence="3 4">
    <name type="scientific">Sulfurovum indicum</name>
    <dbReference type="NCBI Taxonomy" id="2779528"/>
    <lineage>
        <taxon>Bacteria</taxon>
        <taxon>Pseudomonadati</taxon>
        <taxon>Campylobacterota</taxon>
        <taxon>Epsilonproteobacteria</taxon>
        <taxon>Campylobacterales</taxon>
        <taxon>Sulfurovaceae</taxon>
        <taxon>Sulfurovum</taxon>
    </lineage>
</organism>
<dbReference type="NCBIfam" id="NF006294">
    <property type="entry name" value="PRK08477.1"/>
    <property type="match status" value="1"/>
</dbReference>
<reference evidence="3 4" key="1">
    <citation type="submission" date="2020-10" db="EMBL/GenBank/DDBJ databases">
        <title>The genome of sulfurovum sp.</title>
        <authorList>
            <person name="Xie S."/>
            <person name="Shao Z."/>
            <person name="Jiang L."/>
        </authorList>
    </citation>
    <scope>NUCLEOTIDE SEQUENCE [LARGE SCALE GENOMIC DNA]</scope>
    <source>
        <strain evidence="3 4">ST-419</strain>
    </source>
</reference>
<name>A0A7M1S6J4_9BACT</name>
<proteinExistence type="predicted"/>
<dbReference type="Proteomes" id="UP000595074">
    <property type="component" value="Chromosome"/>
</dbReference>
<evidence type="ECO:0000256" key="1">
    <source>
        <dbReference type="ARBA" id="ARBA00022598"/>
    </source>
</evidence>
<dbReference type="PANTHER" id="PTHR12835:SF5">
    <property type="entry name" value="BIOTIN--PROTEIN LIGASE"/>
    <property type="match status" value="1"/>
</dbReference>
<evidence type="ECO:0000259" key="2">
    <source>
        <dbReference type="PROSITE" id="PS51733"/>
    </source>
</evidence>
<dbReference type="Pfam" id="PF03099">
    <property type="entry name" value="BPL_LplA_LipB"/>
    <property type="match status" value="1"/>
</dbReference>
<evidence type="ECO:0000313" key="4">
    <source>
        <dbReference type="Proteomes" id="UP000595074"/>
    </source>
</evidence>
<gene>
    <name evidence="3" type="ORF">IMZ28_03135</name>
</gene>
<dbReference type="GO" id="GO:0004077">
    <property type="term" value="F:biotin--[biotin carboxyl-carrier protein] ligase activity"/>
    <property type="evidence" value="ECO:0007669"/>
    <property type="project" value="UniProtKB-EC"/>
</dbReference>